<dbReference type="InterPro" id="IPR036052">
    <property type="entry name" value="TrpB-like_PALP_sf"/>
</dbReference>
<comment type="cofactor">
    <cofactor evidence="1">
        <name>pyridoxal 5'-phosphate</name>
        <dbReference type="ChEBI" id="CHEBI:597326"/>
    </cofactor>
</comment>
<sequence length="396" mass="44064">MMELSKFLIQCLGCGFQMKNGHHTSCPACRGMIDVSYPINQVRIRKSSNPYERYSDLLPIFDESLLPNAEMTPLVKAFNLGQRFGLDNLYLKDETVNQSKSTKDRMAYVSLPYLFESGVTHFCTSSTGNSSTAYAQAISRFPTLKMSLLTAEDFAPRVNYSFTKQITHYGLRDANFVEASEYVNVFAEKSGLTSEGGFFNLGRREGLKTIFFEIIDQLPKKVDWYVQAVSSAMGVYGVHKAAKEALSIGLINTMPKLLCAQQLSCSPMVKAWEEDAENIQPSHIEKNPVGIAEAILRGNPTRAYPHVRKIVKESGGLMLSVSNQEIIFAKRMVLEDEGITICHAAATAVAAIYKLALKDPSIKSQNIVINLSGGVRDIQEPSTIDRWLQRSGDTWE</sequence>
<dbReference type="GO" id="GO:0006567">
    <property type="term" value="P:L-threonine catabolic process"/>
    <property type="evidence" value="ECO:0007669"/>
    <property type="project" value="TreeGrafter"/>
</dbReference>
<dbReference type="GO" id="GO:0006565">
    <property type="term" value="P:L-serine catabolic process"/>
    <property type="evidence" value="ECO:0007669"/>
    <property type="project" value="TreeGrafter"/>
</dbReference>
<proteinExistence type="predicted"/>
<evidence type="ECO:0000256" key="3">
    <source>
        <dbReference type="ARBA" id="ARBA00023239"/>
    </source>
</evidence>
<dbReference type="InterPro" id="IPR050147">
    <property type="entry name" value="Ser/Thr_Dehydratase"/>
</dbReference>
<dbReference type="Gene3D" id="3.40.50.1100">
    <property type="match status" value="2"/>
</dbReference>
<dbReference type="SUPFAM" id="SSF53686">
    <property type="entry name" value="Tryptophan synthase beta subunit-like PLP-dependent enzymes"/>
    <property type="match status" value="1"/>
</dbReference>
<dbReference type="GO" id="GO:0004794">
    <property type="term" value="F:threonine deaminase activity"/>
    <property type="evidence" value="ECO:0007669"/>
    <property type="project" value="TreeGrafter"/>
</dbReference>
<dbReference type="AlphaFoldDB" id="A0A0B7IVG0"/>
<dbReference type="STRING" id="1581680.BN1209_1159"/>
<evidence type="ECO:0000259" key="4">
    <source>
        <dbReference type="Pfam" id="PF00291"/>
    </source>
</evidence>
<dbReference type="EMBL" id="LN794158">
    <property type="protein sequence ID" value="CEN56200.1"/>
    <property type="molecule type" value="Genomic_DNA"/>
</dbReference>
<dbReference type="GO" id="GO:0004795">
    <property type="term" value="F:threonine synthase activity"/>
    <property type="evidence" value="ECO:0007669"/>
    <property type="project" value="UniProtKB-EC"/>
</dbReference>
<dbReference type="PANTHER" id="PTHR48078:SF6">
    <property type="entry name" value="L-THREONINE DEHYDRATASE CATABOLIC TDCB"/>
    <property type="match status" value="1"/>
</dbReference>
<organism evidence="5 6">
    <name type="scientific">Candidatus Methylopumilus turicensis</name>
    <dbReference type="NCBI Taxonomy" id="1581680"/>
    <lineage>
        <taxon>Bacteria</taxon>
        <taxon>Pseudomonadati</taxon>
        <taxon>Pseudomonadota</taxon>
        <taxon>Betaproteobacteria</taxon>
        <taxon>Nitrosomonadales</taxon>
        <taxon>Methylophilaceae</taxon>
        <taxon>Candidatus Methylopumilus</taxon>
    </lineage>
</organism>
<keyword evidence="3 5" id="KW-0456">Lyase</keyword>
<evidence type="ECO:0000256" key="1">
    <source>
        <dbReference type="ARBA" id="ARBA00001933"/>
    </source>
</evidence>
<dbReference type="GO" id="GO:0009097">
    <property type="term" value="P:isoleucine biosynthetic process"/>
    <property type="evidence" value="ECO:0007669"/>
    <property type="project" value="TreeGrafter"/>
</dbReference>
<dbReference type="OrthoDB" id="9778118at2"/>
<dbReference type="KEGG" id="mbac:BN1209_1159"/>
<dbReference type="GO" id="GO:0003941">
    <property type="term" value="F:L-serine ammonia-lyase activity"/>
    <property type="evidence" value="ECO:0007669"/>
    <property type="project" value="TreeGrafter"/>
</dbReference>
<keyword evidence="2" id="KW-0663">Pyridoxal phosphate</keyword>
<dbReference type="PANTHER" id="PTHR48078">
    <property type="entry name" value="THREONINE DEHYDRATASE, MITOCHONDRIAL-RELATED"/>
    <property type="match status" value="1"/>
</dbReference>
<accession>A0A0B7IVG0</accession>
<keyword evidence="6" id="KW-1185">Reference proteome</keyword>
<reference evidence="6" key="1">
    <citation type="submission" date="2014-12" db="EMBL/GenBank/DDBJ databases">
        <authorList>
            <person name="Salcher M.M."/>
        </authorList>
    </citation>
    <scope>NUCLEOTIDE SEQUENCE [LARGE SCALE GENOMIC DNA]</scope>
    <source>
        <strain evidence="6">MMS-10A-171</strain>
    </source>
</reference>
<dbReference type="EC" id="4.2.3.1" evidence="5"/>
<feature type="domain" description="Tryptophan synthase beta chain-like PALP" evidence="4">
    <location>
        <begin position="69"/>
        <end position="373"/>
    </location>
</feature>
<name>A0A0B7IVG0_9PROT</name>
<evidence type="ECO:0000313" key="6">
    <source>
        <dbReference type="Proteomes" id="UP000056322"/>
    </source>
</evidence>
<dbReference type="InterPro" id="IPR001926">
    <property type="entry name" value="TrpB-like_PALP"/>
</dbReference>
<evidence type="ECO:0000256" key="2">
    <source>
        <dbReference type="ARBA" id="ARBA00022898"/>
    </source>
</evidence>
<dbReference type="Pfam" id="PF00291">
    <property type="entry name" value="PALP"/>
    <property type="match status" value="1"/>
</dbReference>
<dbReference type="Proteomes" id="UP000056322">
    <property type="component" value="Chromosome 1"/>
</dbReference>
<gene>
    <name evidence="5" type="ORF">BN1209_1159</name>
</gene>
<evidence type="ECO:0000313" key="5">
    <source>
        <dbReference type="EMBL" id="CEN56200.1"/>
    </source>
</evidence>
<dbReference type="HOGENOM" id="CLU_028142_4_1_4"/>
<protein>
    <submittedName>
        <fullName evidence="5">Putative Threonine synthase</fullName>
        <ecNumber evidence="5">4.2.3.1</ecNumber>
    </submittedName>
</protein>